<evidence type="ECO:0000256" key="1">
    <source>
        <dbReference type="SAM" id="MobiDB-lite"/>
    </source>
</evidence>
<feature type="region of interest" description="Disordered" evidence="1">
    <location>
        <begin position="27"/>
        <end position="50"/>
    </location>
</feature>
<organism evidence="2">
    <name type="scientific">Solanum lycopersicum</name>
    <name type="common">Tomato</name>
    <name type="synonym">Lycopersicon esculentum</name>
    <dbReference type="NCBI Taxonomy" id="4081"/>
    <lineage>
        <taxon>Eukaryota</taxon>
        <taxon>Viridiplantae</taxon>
        <taxon>Streptophyta</taxon>
        <taxon>Embryophyta</taxon>
        <taxon>Tracheophyta</taxon>
        <taxon>Spermatophyta</taxon>
        <taxon>Magnoliopsida</taxon>
        <taxon>eudicotyledons</taxon>
        <taxon>Gunneridae</taxon>
        <taxon>Pentapetalae</taxon>
        <taxon>asterids</taxon>
        <taxon>lamiids</taxon>
        <taxon>Solanales</taxon>
        <taxon>Solanaceae</taxon>
        <taxon>Solanoideae</taxon>
        <taxon>Solaneae</taxon>
        <taxon>Solanum</taxon>
        <taxon>Solanum subgen. Lycopersicon</taxon>
    </lineage>
</organism>
<feature type="compositionally biased region" description="Polar residues" evidence="1">
    <location>
        <begin position="32"/>
        <end position="43"/>
    </location>
</feature>
<accession>A0A3Q7FDA1</accession>
<dbReference type="PaxDb" id="4081-Solyc02g092740.1.1"/>
<dbReference type="EnsemblPlants" id="Solyc02g092740.1.1">
    <property type="protein sequence ID" value="Solyc02g092740.1.1.1"/>
    <property type="gene ID" value="Solyc02g092740.1"/>
</dbReference>
<keyword evidence="3" id="KW-1185">Reference proteome</keyword>
<reference evidence="2" key="1">
    <citation type="journal article" date="2012" name="Nature">
        <title>The tomato genome sequence provides insights into fleshy fruit evolution.</title>
        <authorList>
            <consortium name="Tomato Genome Consortium"/>
        </authorList>
    </citation>
    <scope>NUCLEOTIDE SEQUENCE [LARGE SCALE GENOMIC DNA]</scope>
    <source>
        <strain evidence="2">cv. Heinz 1706</strain>
    </source>
</reference>
<sequence>MATGLIRRAIYRVQSSSPAARLLVARAHASDTKSQQVQPQVVSNLPMESR</sequence>
<evidence type="ECO:0000313" key="3">
    <source>
        <dbReference type="Proteomes" id="UP000004994"/>
    </source>
</evidence>
<dbReference type="Proteomes" id="UP000004994">
    <property type="component" value="Chromosome 2"/>
</dbReference>
<dbReference type="InParanoid" id="A0A3Q7FDA1"/>
<name>A0A3Q7FDA1_SOLLC</name>
<evidence type="ECO:0000313" key="2">
    <source>
        <dbReference type="EnsemblPlants" id="Solyc02g092740.1.1.1"/>
    </source>
</evidence>
<protein>
    <submittedName>
        <fullName evidence="2">Uncharacterized protein</fullName>
    </submittedName>
</protein>
<dbReference type="AlphaFoldDB" id="A0A3Q7FDA1"/>
<dbReference type="Gramene" id="Solyc02g092740.1.1">
    <property type="protein sequence ID" value="Solyc02g092740.1.1.1"/>
    <property type="gene ID" value="Solyc02g092740.1"/>
</dbReference>
<proteinExistence type="predicted"/>
<reference evidence="2" key="2">
    <citation type="submission" date="2019-01" db="UniProtKB">
        <authorList>
            <consortium name="EnsemblPlants"/>
        </authorList>
    </citation>
    <scope>IDENTIFICATION</scope>
    <source>
        <strain evidence="2">cv. Heinz 1706</strain>
    </source>
</reference>